<feature type="domain" description="FAD/NAD(P)-binding" evidence="6">
    <location>
        <begin position="8"/>
        <end position="327"/>
    </location>
</feature>
<dbReference type="GO" id="GO:0016491">
    <property type="term" value="F:oxidoreductase activity"/>
    <property type="evidence" value="ECO:0007669"/>
    <property type="project" value="UniProtKB-KW"/>
</dbReference>
<accession>A0ABZ2CEU3</accession>
<keyword evidence="3" id="KW-0285">Flavoprotein</keyword>
<dbReference type="Gene3D" id="3.50.50.100">
    <property type="match status" value="1"/>
</dbReference>
<protein>
    <submittedName>
        <fullName evidence="7">NAD(P)/FAD-dependent oxidoreductase</fullName>
        <ecNumber evidence="7">1.6.5.-</ecNumber>
    </submittedName>
</protein>
<evidence type="ECO:0000256" key="1">
    <source>
        <dbReference type="ARBA" id="ARBA00001974"/>
    </source>
</evidence>
<name>A0ABZ2CEU3_9BACI</name>
<dbReference type="Pfam" id="PF07992">
    <property type="entry name" value="Pyr_redox_2"/>
    <property type="match status" value="1"/>
</dbReference>
<evidence type="ECO:0000313" key="8">
    <source>
        <dbReference type="Proteomes" id="UP001357223"/>
    </source>
</evidence>
<dbReference type="RefSeq" id="WP_338449273.1">
    <property type="nucleotide sequence ID" value="NZ_CP137640.1"/>
</dbReference>
<dbReference type="InterPro" id="IPR023753">
    <property type="entry name" value="FAD/NAD-binding_dom"/>
</dbReference>
<dbReference type="EC" id="1.6.5.-" evidence="7"/>
<evidence type="ECO:0000259" key="6">
    <source>
        <dbReference type="Pfam" id="PF07992"/>
    </source>
</evidence>
<dbReference type="PANTHER" id="PTHR42913:SF3">
    <property type="entry name" value="64 KDA MITOCHONDRIAL NADH DEHYDROGENASE (EUROFUNG)"/>
    <property type="match status" value="1"/>
</dbReference>
<dbReference type="PRINTS" id="PR00368">
    <property type="entry name" value="FADPNR"/>
</dbReference>
<keyword evidence="4" id="KW-0274">FAD</keyword>
<sequence>MIILLKPKIVILGAGYAGLMTLTRLQKAMNVDEAEIVLVNKHDYHYETTWLHHAAAGTLHHDRVRFDINNLIDRNKVTFIQGTVVEIDTEKNKVLFENDEISYDYLVVALGGESETYGIKGLKENSFAIVSVNAARKIRNHIEYQFATYHTEGKKNEEKLTIVVGGAGFTGMEFLGELTDRIPKLCRDYDIEENQVKIICVEAAAAPLTGFDKDLVKYAMAYLEGRGVQFKLNTRIKECQPNTIIVQSGEEEEVIKAGTIIWSAGVRGSSVIERSGFESKRGRVMVQPDLRAPGKDNVFIIGDCSIVVNKTDNSHYPPTAQIAMQQGMSCANNLIKLIRKKTDLEAFVPNIRGSVCSLGEKDAIGIVYGKKLVGSKALFMKKVIDNRALYMMGGASLVFKKGKLNLFS</sequence>
<dbReference type="InterPro" id="IPR051169">
    <property type="entry name" value="NADH-Q_oxidoreductase"/>
</dbReference>
<reference evidence="7 8" key="1">
    <citation type="submission" date="2023-10" db="EMBL/GenBank/DDBJ databases">
        <title>Niallia locisalis sp.nov. isolated from a salt pond sample.</title>
        <authorList>
            <person name="Li X.-J."/>
            <person name="Dong L."/>
        </authorList>
    </citation>
    <scope>NUCLEOTIDE SEQUENCE [LARGE SCALE GENOMIC DNA]</scope>
    <source>
        <strain evidence="7 8">DSM 29761</strain>
    </source>
</reference>
<dbReference type="SUPFAM" id="SSF51905">
    <property type="entry name" value="FAD/NAD(P)-binding domain"/>
    <property type="match status" value="2"/>
</dbReference>
<gene>
    <name evidence="7" type="ORF">R4Z09_24285</name>
</gene>
<evidence type="ECO:0000256" key="3">
    <source>
        <dbReference type="ARBA" id="ARBA00022630"/>
    </source>
</evidence>
<organism evidence="7 8">
    <name type="scientific">Niallia oryzisoli</name>
    <dbReference type="NCBI Taxonomy" id="1737571"/>
    <lineage>
        <taxon>Bacteria</taxon>
        <taxon>Bacillati</taxon>
        <taxon>Bacillota</taxon>
        <taxon>Bacilli</taxon>
        <taxon>Bacillales</taxon>
        <taxon>Bacillaceae</taxon>
        <taxon>Niallia</taxon>
    </lineage>
</organism>
<dbReference type="InterPro" id="IPR036188">
    <property type="entry name" value="FAD/NAD-bd_sf"/>
</dbReference>
<keyword evidence="5 7" id="KW-0560">Oxidoreductase</keyword>
<evidence type="ECO:0000256" key="2">
    <source>
        <dbReference type="ARBA" id="ARBA00005272"/>
    </source>
</evidence>
<evidence type="ECO:0000256" key="4">
    <source>
        <dbReference type="ARBA" id="ARBA00022827"/>
    </source>
</evidence>
<proteinExistence type="inferred from homology"/>
<evidence type="ECO:0000256" key="5">
    <source>
        <dbReference type="ARBA" id="ARBA00023002"/>
    </source>
</evidence>
<evidence type="ECO:0000313" key="7">
    <source>
        <dbReference type="EMBL" id="WVX80343.1"/>
    </source>
</evidence>
<comment type="similarity">
    <text evidence="2">Belongs to the NADH dehydrogenase family.</text>
</comment>
<dbReference type="Proteomes" id="UP001357223">
    <property type="component" value="Chromosome"/>
</dbReference>
<dbReference type="PANTHER" id="PTHR42913">
    <property type="entry name" value="APOPTOSIS-INDUCING FACTOR 1"/>
    <property type="match status" value="1"/>
</dbReference>
<dbReference type="EMBL" id="CP137640">
    <property type="protein sequence ID" value="WVX80343.1"/>
    <property type="molecule type" value="Genomic_DNA"/>
</dbReference>
<keyword evidence="8" id="KW-1185">Reference proteome</keyword>
<comment type="cofactor">
    <cofactor evidence="1">
        <name>FAD</name>
        <dbReference type="ChEBI" id="CHEBI:57692"/>
    </cofactor>
</comment>